<organism evidence="1 2">
    <name type="scientific">Herbaspirillum rubrisubalbicans</name>
    <dbReference type="NCBI Taxonomy" id="80842"/>
    <lineage>
        <taxon>Bacteria</taxon>
        <taxon>Pseudomonadati</taxon>
        <taxon>Pseudomonadota</taxon>
        <taxon>Betaproteobacteria</taxon>
        <taxon>Burkholderiales</taxon>
        <taxon>Oxalobacteraceae</taxon>
        <taxon>Herbaspirillum</taxon>
    </lineage>
</organism>
<dbReference type="Proteomes" id="UP000248631">
    <property type="component" value="Unassembled WGS sequence"/>
</dbReference>
<reference evidence="1 2" key="1">
    <citation type="submission" date="2014-12" db="EMBL/GenBank/DDBJ databases">
        <title>Complete genome sequence of Herbaspirillum rubrisubalbicans Os38.</title>
        <authorList>
            <person name="Chen M."/>
            <person name="An Q."/>
        </authorList>
    </citation>
    <scope>NUCLEOTIDE SEQUENCE [LARGE SCALE GENOMIC DNA]</scope>
    <source>
        <strain evidence="1 2">Os38</strain>
    </source>
</reference>
<comment type="caution">
    <text evidence="1">The sequence shown here is derived from an EMBL/GenBank/DDBJ whole genome shotgun (WGS) entry which is preliminary data.</text>
</comment>
<sequence length="92" mass="10981">MIFTWMEISLTWLYIANYFDSAVVYRLPLRWVKISYACTSNWDIHSVRKIRIKIAKNLHEMLEVNSIQIYDTNSDIFQRLPAHFSILKNDLG</sequence>
<gene>
    <name evidence="1" type="ORF">RB24_24975</name>
</gene>
<keyword evidence="2" id="KW-1185">Reference proteome</keyword>
<protein>
    <submittedName>
        <fullName evidence="1">Uncharacterized protein</fullName>
    </submittedName>
</protein>
<proteinExistence type="predicted"/>
<evidence type="ECO:0000313" key="2">
    <source>
        <dbReference type="Proteomes" id="UP000248631"/>
    </source>
</evidence>
<dbReference type="EMBL" id="JUGD01000037">
    <property type="protein sequence ID" value="RAM61475.1"/>
    <property type="molecule type" value="Genomic_DNA"/>
</dbReference>
<evidence type="ECO:0000313" key="1">
    <source>
        <dbReference type="EMBL" id="RAM61475.1"/>
    </source>
</evidence>
<name>A0ABX9BUM3_9BURK</name>
<accession>A0ABX9BUM3</accession>